<dbReference type="Proteomes" id="UP000076066">
    <property type="component" value="Chromosome"/>
</dbReference>
<dbReference type="HAMAP" id="MF_00911">
    <property type="entry name" value="FtsQ_subfam"/>
    <property type="match status" value="1"/>
</dbReference>
<dbReference type="GO" id="GO:0032153">
    <property type="term" value="C:cell division site"/>
    <property type="evidence" value="ECO:0007669"/>
    <property type="project" value="UniProtKB-UniRule"/>
</dbReference>
<dbReference type="Pfam" id="PF08478">
    <property type="entry name" value="POTRA_1"/>
    <property type="match status" value="1"/>
</dbReference>
<dbReference type="RefSeq" id="WP_066134768.1">
    <property type="nucleotide sequence ID" value="NZ_CP014525.1"/>
</dbReference>
<evidence type="ECO:0000256" key="9">
    <source>
        <dbReference type="HAMAP-Rule" id="MF_00911"/>
    </source>
</evidence>
<dbReference type="InterPro" id="IPR026579">
    <property type="entry name" value="FtsQ"/>
</dbReference>
<dbReference type="PANTHER" id="PTHR35851:SF1">
    <property type="entry name" value="CELL DIVISION PROTEIN FTSQ"/>
    <property type="match status" value="1"/>
</dbReference>
<dbReference type="GeneID" id="53316723"/>
<dbReference type="KEGG" id="hjo:AY555_06085"/>
<dbReference type="PANTHER" id="PTHR35851">
    <property type="entry name" value="CELL DIVISION PROTEIN FTSQ"/>
    <property type="match status" value="1"/>
</dbReference>
<gene>
    <name evidence="9" type="primary">ftsQ</name>
    <name evidence="12" type="ORF">AY555_06085</name>
</gene>
<evidence type="ECO:0000256" key="4">
    <source>
        <dbReference type="ARBA" id="ARBA00022618"/>
    </source>
</evidence>
<proteinExistence type="inferred from homology"/>
<dbReference type="AlphaFoldDB" id="A0A143DEY1"/>
<evidence type="ECO:0000256" key="2">
    <source>
        <dbReference type="ARBA" id="ARBA00022475"/>
    </source>
</evidence>
<protein>
    <recommendedName>
        <fullName evidence="9">Cell division protein FtsQ</fullName>
    </recommendedName>
</protein>
<keyword evidence="2 9" id="KW-1003">Cell membrane</keyword>
<feature type="region of interest" description="Disordered" evidence="10">
    <location>
        <begin position="263"/>
        <end position="290"/>
    </location>
</feature>
<accession>A0A143DEY1</accession>
<keyword evidence="5 9" id="KW-0812">Transmembrane</keyword>
<dbReference type="InterPro" id="IPR034746">
    <property type="entry name" value="POTRA"/>
</dbReference>
<sequence>MTMAVPFLVSLPGTRARKLLAAGTMTTALVIAAWMSGAMAWTQNILRDATLDGLMDISADAGIKLRQITVTGRGRTDPDDLLGAVDLPRGAPLLELDPSTVRTRLEQLPWVRLATVERHLPDELHITLVEKTPIALWQNGSDFRMVDADGSVIGPMLPEYSHLPLIAGRGAPDAVSDLLTLLSAEPDIMQRVRAAVRVGSRRWDLWIDAVGEGGTEVKLPEFDTNAALSRLAAMDREQKLLERGLEMIDLRVLDRMIVRAAPTMQTRSTPAGKGRTQPPTLPAAGPARNA</sequence>
<evidence type="ECO:0000256" key="3">
    <source>
        <dbReference type="ARBA" id="ARBA00022519"/>
    </source>
</evidence>
<dbReference type="GO" id="GO:0043093">
    <property type="term" value="P:FtsZ-dependent cytokinesis"/>
    <property type="evidence" value="ECO:0007669"/>
    <property type="project" value="UniProtKB-UniRule"/>
</dbReference>
<comment type="function">
    <text evidence="9">Essential cell division protein.</text>
</comment>
<keyword evidence="7 9" id="KW-0472">Membrane</keyword>
<evidence type="ECO:0000313" key="13">
    <source>
        <dbReference type="Proteomes" id="UP000076066"/>
    </source>
</evidence>
<evidence type="ECO:0000256" key="6">
    <source>
        <dbReference type="ARBA" id="ARBA00022989"/>
    </source>
</evidence>
<evidence type="ECO:0000256" key="1">
    <source>
        <dbReference type="ARBA" id="ARBA00004370"/>
    </source>
</evidence>
<keyword evidence="3 9" id="KW-0997">Cell inner membrane</keyword>
<evidence type="ECO:0000256" key="7">
    <source>
        <dbReference type="ARBA" id="ARBA00023136"/>
    </source>
</evidence>
<feature type="domain" description="POTRA" evidence="11">
    <location>
        <begin position="63"/>
        <end position="131"/>
    </location>
</feature>
<comment type="subcellular location">
    <subcellularLocation>
        <location evidence="9">Cell inner membrane</location>
        <topology evidence="9">Single-pass type II membrane protein</topology>
    </subcellularLocation>
    <subcellularLocation>
        <location evidence="1">Membrane</location>
    </subcellularLocation>
    <text evidence="9">Localizes to the division septum.</text>
</comment>
<evidence type="ECO:0000259" key="11">
    <source>
        <dbReference type="PROSITE" id="PS51779"/>
    </source>
</evidence>
<organism evidence="12 13">
    <name type="scientific">Haematospirillum jordaniae</name>
    <dbReference type="NCBI Taxonomy" id="1549855"/>
    <lineage>
        <taxon>Bacteria</taxon>
        <taxon>Pseudomonadati</taxon>
        <taxon>Pseudomonadota</taxon>
        <taxon>Alphaproteobacteria</taxon>
        <taxon>Rhodospirillales</taxon>
        <taxon>Novispirillaceae</taxon>
        <taxon>Haematospirillum</taxon>
    </lineage>
</organism>
<dbReference type="STRING" id="1549855.AY555_06085"/>
<reference evidence="12 13" key="1">
    <citation type="submission" date="2016-02" db="EMBL/GenBank/DDBJ databases">
        <title>Complete Genome of H5569, the type strain of the newly described species Haematospirillium jordaniae.</title>
        <authorList>
            <person name="Nicholson A.C."/>
            <person name="Humrighouse B.W."/>
            <person name="Loparov V."/>
            <person name="McQuiston J.R."/>
        </authorList>
    </citation>
    <scope>NUCLEOTIDE SEQUENCE [LARGE SCALE GENOMIC DNA]</scope>
    <source>
        <strain evidence="12 13">H5569</strain>
    </source>
</reference>
<evidence type="ECO:0000256" key="5">
    <source>
        <dbReference type="ARBA" id="ARBA00022692"/>
    </source>
</evidence>
<dbReference type="InterPro" id="IPR013685">
    <property type="entry name" value="POTRA_FtsQ_type"/>
</dbReference>
<dbReference type="GO" id="GO:0090529">
    <property type="term" value="P:cell septum assembly"/>
    <property type="evidence" value="ECO:0007669"/>
    <property type="project" value="InterPro"/>
</dbReference>
<dbReference type="InterPro" id="IPR005548">
    <property type="entry name" value="Cell_div_FtsQ/DivIB_C"/>
</dbReference>
<dbReference type="Pfam" id="PF03799">
    <property type="entry name" value="FtsQ_DivIB_C"/>
    <property type="match status" value="1"/>
</dbReference>
<name>A0A143DEY1_9PROT</name>
<dbReference type="GO" id="GO:0005886">
    <property type="term" value="C:plasma membrane"/>
    <property type="evidence" value="ECO:0007669"/>
    <property type="project" value="UniProtKB-SubCell"/>
</dbReference>
<evidence type="ECO:0000256" key="10">
    <source>
        <dbReference type="SAM" id="MobiDB-lite"/>
    </source>
</evidence>
<comment type="similarity">
    <text evidence="9">Belongs to the FtsQ/DivIB family. FtsQ subfamily.</text>
</comment>
<keyword evidence="13" id="KW-1185">Reference proteome</keyword>
<keyword evidence="8 9" id="KW-0131">Cell cycle</keyword>
<evidence type="ECO:0000313" key="12">
    <source>
        <dbReference type="EMBL" id="AMW34823.1"/>
    </source>
</evidence>
<dbReference type="PROSITE" id="PS51779">
    <property type="entry name" value="POTRA"/>
    <property type="match status" value="1"/>
</dbReference>
<dbReference type="Gene3D" id="3.10.20.310">
    <property type="entry name" value="membrane protein fhac"/>
    <property type="match status" value="1"/>
</dbReference>
<evidence type="ECO:0000256" key="8">
    <source>
        <dbReference type="ARBA" id="ARBA00023306"/>
    </source>
</evidence>
<keyword evidence="6 9" id="KW-1133">Transmembrane helix</keyword>
<keyword evidence="4 9" id="KW-0132">Cell division</keyword>
<dbReference type="EMBL" id="CP014525">
    <property type="protein sequence ID" value="AMW34823.1"/>
    <property type="molecule type" value="Genomic_DNA"/>
</dbReference>